<dbReference type="EC" id="2.4.1.7" evidence="7"/>
<feature type="binding site" evidence="5">
    <location>
        <begin position="293"/>
        <end position="294"/>
    </location>
    <ligand>
        <name>substrate</name>
    </ligand>
</feature>
<protein>
    <submittedName>
        <fullName evidence="7">Sucrose phosphorylase</fullName>
        <ecNumber evidence="7">2.4.1.7</ecNumber>
    </submittedName>
</protein>
<dbReference type="PANTHER" id="PTHR38784:SF1">
    <property type="entry name" value="SUCROSE PHOSPHORYLASE"/>
    <property type="match status" value="1"/>
</dbReference>
<dbReference type="SMART" id="SM00642">
    <property type="entry name" value="Aamy"/>
    <property type="match status" value="1"/>
</dbReference>
<evidence type="ECO:0000313" key="7">
    <source>
        <dbReference type="EMBL" id="RYV51591.1"/>
    </source>
</evidence>
<proteinExistence type="inferred from homology"/>
<feature type="domain" description="Glycosyl hydrolase family 13 catalytic" evidence="6">
    <location>
        <begin position="11"/>
        <end position="434"/>
    </location>
</feature>
<dbReference type="InterPro" id="IPR022527">
    <property type="entry name" value="Sucrose_phospho"/>
</dbReference>
<organism evidence="7 8">
    <name type="scientific">Pengzhenrongella frigida</name>
    <dbReference type="NCBI Taxonomy" id="1259133"/>
    <lineage>
        <taxon>Bacteria</taxon>
        <taxon>Bacillati</taxon>
        <taxon>Actinomycetota</taxon>
        <taxon>Actinomycetes</taxon>
        <taxon>Micrococcales</taxon>
        <taxon>Pengzhenrongella</taxon>
    </lineage>
</organism>
<dbReference type="EMBL" id="SDWW01000014">
    <property type="protein sequence ID" value="RYV51591.1"/>
    <property type="molecule type" value="Genomic_DNA"/>
</dbReference>
<evidence type="ECO:0000256" key="1">
    <source>
        <dbReference type="ARBA" id="ARBA00008452"/>
    </source>
</evidence>
<dbReference type="PANTHER" id="PTHR38784">
    <property type="entry name" value="SUCROSE PHOSPHORYLASE"/>
    <property type="match status" value="1"/>
</dbReference>
<dbReference type="InterPro" id="IPR045857">
    <property type="entry name" value="O16G_dom_2"/>
</dbReference>
<dbReference type="AlphaFoldDB" id="A0A4Q5N605"/>
<dbReference type="OrthoDB" id="9805159at2"/>
<evidence type="ECO:0000256" key="3">
    <source>
        <dbReference type="ARBA" id="ARBA00022679"/>
    </source>
</evidence>
<feature type="active site" description="Proton donor" evidence="4">
    <location>
        <position position="236"/>
    </location>
</feature>
<feature type="binding site" evidence="5">
    <location>
        <begin position="346"/>
        <end position="349"/>
    </location>
    <ligand>
        <name>substrate</name>
    </ligand>
</feature>
<feature type="binding site" evidence="5">
    <location>
        <position position="92"/>
    </location>
    <ligand>
        <name>substrate</name>
    </ligand>
</feature>
<keyword evidence="3 7" id="KW-0808">Transferase</keyword>
<reference evidence="7 8" key="1">
    <citation type="submission" date="2019-01" db="EMBL/GenBank/DDBJ databases">
        <title>Novel species of Cellulomonas.</title>
        <authorList>
            <person name="Liu Q."/>
            <person name="Xin Y.-H."/>
        </authorList>
    </citation>
    <scope>NUCLEOTIDE SEQUENCE [LARGE SCALE GENOMIC DNA]</scope>
    <source>
        <strain evidence="7 8">HLT2-17</strain>
    </source>
</reference>
<dbReference type="GO" id="GO:0009018">
    <property type="term" value="F:sucrose phosphorylase activity"/>
    <property type="evidence" value="ECO:0007669"/>
    <property type="project" value="UniProtKB-EC"/>
</dbReference>
<dbReference type="InterPro" id="IPR006047">
    <property type="entry name" value="GH13_cat_dom"/>
</dbReference>
<dbReference type="Gene3D" id="3.20.20.80">
    <property type="entry name" value="Glycosidases"/>
    <property type="match status" value="1"/>
</dbReference>
<dbReference type="RefSeq" id="WP_130102075.1">
    <property type="nucleotide sequence ID" value="NZ_SDWW01000014.1"/>
</dbReference>
<feature type="binding site" evidence="5">
    <location>
        <position position="54"/>
    </location>
    <ligand>
        <name>substrate</name>
    </ligand>
</feature>
<dbReference type="InterPro" id="IPR016377">
    <property type="entry name" value="Sucrose_GGa_phosphorylase-rel"/>
</dbReference>
<evidence type="ECO:0000313" key="8">
    <source>
        <dbReference type="Proteomes" id="UP000293764"/>
    </source>
</evidence>
<dbReference type="InterPro" id="IPR017853">
    <property type="entry name" value="GH"/>
</dbReference>
<evidence type="ECO:0000256" key="2">
    <source>
        <dbReference type="ARBA" id="ARBA00022676"/>
    </source>
</evidence>
<feature type="binding site" evidence="5">
    <location>
        <position position="236"/>
    </location>
    <ligand>
        <name>substrate</name>
    </ligand>
</feature>
<dbReference type="NCBIfam" id="TIGR03852">
    <property type="entry name" value="sucrose_gtfA"/>
    <property type="match status" value="1"/>
</dbReference>
<comment type="similarity">
    <text evidence="1">Belongs to the glycosyl hydrolase 13 family. Sucrose phosphorylase subfamily.</text>
</comment>
<dbReference type="Pfam" id="PF00128">
    <property type="entry name" value="Alpha-amylase"/>
    <property type="match status" value="1"/>
</dbReference>
<keyword evidence="2 7" id="KW-0328">Glycosyltransferase</keyword>
<dbReference type="GO" id="GO:0005975">
    <property type="term" value="P:carbohydrate metabolic process"/>
    <property type="evidence" value="ECO:0007669"/>
    <property type="project" value="InterPro"/>
</dbReference>
<feature type="active site" description="Nucleophile" evidence="4">
    <location>
        <position position="196"/>
    </location>
</feature>
<evidence type="ECO:0000256" key="4">
    <source>
        <dbReference type="PIRSR" id="PIRSR003059-1"/>
    </source>
</evidence>
<accession>A0A4Q5N605</accession>
<evidence type="ECO:0000259" key="6">
    <source>
        <dbReference type="SMART" id="SM00642"/>
    </source>
</evidence>
<comment type="caution">
    <text evidence="7">The sequence shown here is derived from an EMBL/GenBank/DDBJ whole genome shotgun (WGS) entry which is preliminary data.</text>
</comment>
<dbReference type="Gene3D" id="3.90.400.10">
    <property type="entry name" value="Oligo-1,6-glucosidase, Domain 2"/>
    <property type="match status" value="1"/>
</dbReference>
<sequence length="503" mass="54076">MDTAQAREGVQLIAYADRLGGSLAQLREILDGPMAGLFTGVHILPFFTPFDGADAGFDPMDHAAVDPRLGTWDDVRALGAEYTLMVDLIVNHVSADSAEFRDVVARGDESPHAGMFLTMDDVYPLGATEADLVGIYRPRPGLPFAVLTLGRRKRLVWTTFTSQQIDLNLANPTARAYLDRVLTTLAQGGVSMVRLDAVGYAIKSAGTSSFMTPQTFGFIDELTARARELGVQVLVEIHAHFERQIAIGSAVDRVYDFALPPLLLHSLSTGDAAPLHRWLDVRPANAVTVLDTHDGIGVIDVGPDQMGDGRPGLLTPDQVHDLVEGIHERSGGSSRKATGWAASNLDVYQVNCTYYDALGRDDRAYLIARAVQFFTPGIPQVYYVGLLAGGNDMDLLARSGVGRDINRHSYTRAEIDSDLARPVVAALSGLIRFRNTHPAFAGECTVGGGGDRLTLTWTEGAHTAALDVAFATKEATLTWTGPDGTARTCTDLRELATVDPSGS</sequence>
<feature type="binding site" evidence="5">
    <location>
        <begin position="194"/>
        <end position="196"/>
    </location>
    <ligand>
        <name>substrate</name>
    </ligand>
</feature>
<dbReference type="PIRSF" id="PIRSF003059">
    <property type="entry name" value="Sucrose_phosphorylase"/>
    <property type="match status" value="1"/>
</dbReference>
<dbReference type="Proteomes" id="UP000293764">
    <property type="component" value="Unassembled WGS sequence"/>
</dbReference>
<name>A0A4Q5N605_9MICO</name>
<keyword evidence="8" id="KW-1185">Reference proteome</keyword>
<evidence type="ECO:0000256" key="5">
    <source>
        <dbReference type="PIRSR" id="PIRSR003059-2"/>
    </source>
</evidence>
<dbReference type="SUPFAM" id="SSF51445">
    <property type="entry name" value="(Trans)glycosidases"/>
    <property type="match status" value="1"/>
</dbReference>
<gene>
    <name evidence="7" type="ORF">EUA98_07625</name>
</gene>
<feature type="binding site" evidence="5">
    <location>
        <position position="403"/>
    </location>
    <ligand>
        <name>substrate</name>
    </ligand>
</feature>